<evidence type="ECO:0000259" key="7">
    <source>
        <dbReference type="PROSITE" id="PS50893"/>
    </source>
</evidence>
<organism evidence="8 9">
    <name type="scientific">Kingella denitrificans ATCC 33394</name>
    <dbReference type="NCBI Taxonomy" id="888741"/>
    <lineage>
        <taxon>Bacteria</taxon>
        <taxon>Pseudomonadati</taxon>
        <taxon>Pseudomonadota</taxon>
        <taxon>Betaproteobacteria</taxon>
        <taxon>Neisseriales</taxon>
        <taxon>Neisseriaceae</taxon>
        <taxon>Kingella</taxon>
    </lineage>
</organism>
<dbReference type="GO" id="GO:0015424">
    <property type="term" value="F:ABC-type amino acid transporter activity"/>
    <property type="evidence" value="ECO:0007669"/>
    <property type="project" value="InterPro"/>
</dbReference>
<dbReference type="FunFam" id="3.40.50.300:FF:000020">
    <property type="entry name" value="Amino acid ABC transporter ATP-binding component"/>
    <property type="match status" value="1"/>
</dbReference>
<evidence type="ECO:0000256" key="3">
    <source>
        <dbReference type="ARBA" id="ARBA00022475"/>
    </source>
</evidence>
<dbReference type="AlphaFoldDB" id="F0EZA6"/>
<evidence type="ECO:0000313" key="8">
    <source>
        <dbReference type="EMBL" id="EGC17363.1"/>
    </source>
</evidence>
<accession>F0EZA6</accession>
<keyword evidence="6" id="KW-0175">Coiled coil</keyword>
<reference evidence="8 9" key="1">
    <citation type="submission" date="2011-01" db="EMBL/GenBank/DDBJ databases">
        <authorList>
            <person name="Muzny D."/>
            <person name="Qin X."/>
            <person name="Deng J."/>
            <person name="Jiang H."/>
            <person name="Liu Y."/>
            <person name="Qu J."/>
            <person name="Song X.-Z."/>
            <person name="Zhang L."/>
            <person name="Thornton R."/>
            <person name="Coyle M."/>
            <person name="Francisco L."/>
            <person name="Jackson L."/>
            <person name="Javaid M."/>
            <person name="Korchina V."/>
            <person name="Kovar C."/>
            <person name="Mata R."/>
            <person name="Mathew T."/>
            <person name="Ngo R."/>
            <person name="Nguyen L."/>
            <person name="Nguyen N."/>
            <person name="Okwuonu G."/>
            <person name="Ongeri F."/>
            <person name="Pham C."/>
            <person name="Simmons D."/>
            <person name="Wilczek-Boney K."/>
            <person name="Hale W."/>
            <person name="Jakkamsetti A."/>
            <person name="Pham P."/>
            <person name="Ruth R."/>
            <person name="San Lucas F."/>
            <person name="Warren J."/>
            <person name="Zhang J."/>
            <person name="Zhao Z."/>
            <person name="Zhou C."/>
            <person name="Zhu D."/>
            <person name="Lee S."/>
            <person name="Bess C."/>
            <person name="Blankenburg K."/>
            <person name="Forbes L."/>
            <person name="Fu Q."/>
            <person name="Gubbala S."/>
            <person name="Hirani K."/>
            <person name="Jayaseelan J.C."/>
            <person name="Lara F."/>
            <person name="Munidasa M."/>
            <person name="Palculict T."/>
            <person name="Patil S."/>
            <person name="Pu L.-L."/>
            <person name="Saada N."/>
            <person name="Tang L."/>
            <person name="Weissenberger G."/>
            <person name="Zhu Y."/>
            <person name="Hemphill L."/>
            <person name="Shang Y."/>
            <person name="Youmans B."/>
            <person name="Ayvaz T."/>
            <person name="Ross M."/>
            <person name="Santibanez J."/>
            <person name="Aqrawi P."/>
            <person name="Gross S."/>
            <person name="Joshi V."/>
            <person name="Fowler G."/>
            <person name="Nazareth L."/>
            <person name="Reid J."/>
            <person name="Worley K."/>
            <person name="Petrosino J."/>
            <person name="Highlander S."/>
            <person name="Gibbs R."/>
        </authorList>
    </citation>
    <scope>NUCLEOTIDE SEQUENCE [LARGE SCALE GENOMIC DNA]</scope>
    <source>
        <strain evidence="8 9">ATCC 33394</strain>
    </source>
</reference>
<feature type="domain" description="ABC transporter" evidence="7">
    <location>
        <begin position="9"/>
        <end position="243"/>
    </location>
</feature>
<feature type="coiled-coil region" evidence="6">
    <location>
        <begin position="110"/>
        <end position="137"/>
    </location>
</feature>
<evidence type="ECO:0000313" key="9">
    <source>
        <dbReference type="Proteomes" id="UP000004088"/>
    </source>
</evidence>
<evidence type="ECO:0000256" key="5">
    <source>
        <dbReference type="ARBA" id="ARBA00022840"/>
    </source>
</evidence>
<proteinExistence type="inferred from homology"/>
<dbReference type="PROSITE" id="PS00211">
    <property type="entry name" value="ABC_TRANSPORTER_1"/>
    <property type="match status" value="1"/>
</dbReference>
<evidence type="ECO:0000256" key="1">
    <source>
        <dbReference type="ARBA" id="ARBA00005417"/>
    </source>
</evidence>
<dbReference type="STRING" id="888741.HMPREF9098_1190"/>
<sequence>MQGRAMSLISIRNLHKTYGSTVAIDNLDLSLHKGEVVVILGASGCGKSTLLRCVNGLESIQGGSIRMDGVGEFGRDVPWQVARQKVGMVFQSYELFAHMNVIDNILLGPVKVQKRSRAEAEAEADTLLKRVGLYERKTAFPRELSGGQKQRIAIVRALCMNPEVLLLDEITAALDPEMVREVLDVVLELAKEGMSMLIVTHEMGFAQKVADRIVFMDKGAIIEENTPQEFFSHPKTDRARAFLNIIDDYEV</sequence>
<dbReference type="Pfam" id="PF00005">
    <property type="entry name" value="ABC_tran"/>
    <property type="match status" value="1"/>
</dbReference>
<dbReference type="InterPro" id="IPR030679">
    <property type="entry name" value="ABC_ATPase_HisP-typ"/>
</dbReference>
<dbReference type="Proteomes" id="UP000004088">
    <property type="component" value="Unassembled WGS sequence"/>
</dbReference>
<dbReference type="InterPro" id="IPR003439">
    <property type="entry name" value="ABC_transporter-like_ATP-bd"/>
</dbReference>
<evidence type="ECO:0000256" key="4">
    <source>
        <dbReference type="ARBA" id="ARBA00022741"/>
    </source>
</evidence>
<keyword evidence="2" id="KW-0813">Transport</keyword>
<name>F0EZA6_9NEIS</name>
<dbReference type="GO" id="GO:0005524">
    <property type="term" value="F:ATP binding"/>
    <property type="evidence" value="ECO:0007669"/>
    <property type="project" value="UniProtKB-KW"/>
</dbReference>
<dbReference type="CDD" id="cd03262">
    <property type="entry name" value="ABC_HisP_GlnQ"/>
    <property type="match status" value="1"/>
</dbReference>
<keyword evidence="3" id="KW-1003">Cell membrane</keyword>
<dbReference type="SMART" id="SM00382">
    <property type="entry name" value="AAA"/>
    <property type="match status" value="1"/>
</dbReference>
<dbReference type="PIRSF" id="PIRSF039085">
    <property type="entry name" value="ABC_ATPase_HisP"/>
    <property type="match status" value="1"/>
</dbReference>
<keyword evidence="5 8" id="KW-0067">ATP-binding</keyword>
<dbReference type="EMBL" id="AEWV01000020">
    <property type="protein sequence ID" value="EGC17363.1"/>
    <property type="molecule type" value="Genomic_DNA"/>
</dbReference>
<dbReference type="InterPro" id="IPR027417">
    <property type="entry name" value="P-loop_NTPase"/>
</dbReference>
<dbReference type="Gene3D" id="3.40.50.300">
    <property type="entry name" value="P-loop containing nucleotide triphosphate hydrolases"/>
    <property type="match status" value="1"/>
</dbReference>
<dbReference type="SUPFAM" id="SSF52540">
    <property type="entry name" value="P-loop containing nucleoside triphosphate hydrolases"/>
    <property type="match status" value="1"/>
</dbReference>
<dbReference type="InterPro" id="IPR003593">
    <property type="entry name" value="AAA+_ATPase"/>
</dbReference>
<comment type="caution">
    <text evidence="8">The sequence shown here is derived from an EMBL/GenBank/DDBJ whole genome shotgun (WGS) entry which is preliminary data.</text>
</comment>
<evidence type="ECO:0000256" key="6">
    <source>
        <dbReference type="SAM" id="Coils"/>
    </source>
</evidence>
<evidence type="ECO:0000256" key="2">
    <source>
        <dbReference type="ARBA" id="ARBA00022448"/>
    </source>
</evidence>
<dbReference type="HOGENOM" id="CLU_000604_1_22_4"/>
<gene>
    <name evidence="8" type="primary">gluA</name>
    <name evidence="8" type="ORF">HMPREF9098_1190</name>
</gene>
<protein>
    <submittedName>
        <fullName evidence="8">ABC transporter, ATP-binding protein</fullName>
    </submittedName>
</protein>
<keyword evidence="3" id="KW-0472">Membrane</keyword>
<comment type="similarity">
    <text evidence="1">Belongs to the ABC transporter superfamily.</text>
</comment>
<keyword evidence="4" id="KW-0547">Nucleotide-binding</keyword>
<dbReference type="GO" id="GO:0016887">
    <property type="term" value="F:ATP hydrolysis activity"/>
    <property type="evidence" value="ECO:0007669"/>
    <property type="project" value="InterPro"/>
</dbReference>
<dbReference type="InterPro" id="IPR050086">
    <property type="entry name" value="MetN_ABC_transporter-like"/>
</dbReference>
<dbReference type="PANTHER" id="PTHR43166:SF4">
    <property type="entry name" value="PHOSPHONATES IMPORT ATP-BINDING PROTEIN PHNC"/>
    <property type="match status" value="1"/>
</dbReference>
<keyword evidence="9" id="KW-1185">Reference proteome</keyword>
<dbReference type="PROSITE" id="PS50893">
    <property type="entry name" value="ABC_TRANSPORTER_2"/>
    <property type="match status" value="1"/>
</dbReference>
<dbReference type="PANTHER" id="PTHR43166">
    <property type="entry name" value="AMINO ACID IMPORT ATP-BINDING PROTEIN"/>
    <property type="match status" value="1"/>
</dbReference>
<dbReference type="InterPro" id="IPR017871">
    <property type="entry name" value="ABC_transporter-like_CS"/>
</dbReference>